<gene>
    <name evidence="1" type="ORF">PPERSA_01188</name>
</gene>
<proteinExistence type="predicted"/>
<evidence type="ECO:0000313" key="2">
    <source>
        <dbReference type="Proteomes" id="UP000054937"/>
    </source>
</evidence>
<accession>A0A0V0R136</accession>
<keyword evidence="2" id="KW-1185">Reference proteome</keyword>
<sequence>MFPYNTTFQSKLEQIQQDIKYFIPQTCQICNSQQKLEKICIDQFCPKTSQFTPVCETCLLVKIKSENPEKLKNISNQFNHRNSPDHKTISIQQILNDIIVKDIQQFQQNGELEFDQKDLTRIFSKLGKNMSEKLQDIVDYFQELEETCSKIGIYIKNLQQQNLVLANVLENPQI</sequence>
<dbReference type="EMBL" id="LDAU01000067">
    <property type="protein sequence ID" value="KRX08258.1"/>
    <property type="molecule type" value="Genomic_DNA"/>
</dbReference>
<organism evidence="1 2">
    <name type="scientific">Pseudocohnilembus persalinus</name>
    <name type="common">Ciliate</name>
    <dbReference type="NCBI Taxonomy" id="266149"/>
    <lineage>
        <taxon>Eukaryota</taxon>
        <taxon>Sar</taxon>
        <taxon>Alveolata</taxon>
        <taxon>Ciliophora</taxon>
        <taxon>Intramacronucleata</taxon>
        <taxon>Oligohymenophorea</taxon>
        <taxon>Scuticociliatia</taxon>
        <taxon>Philasterida</taxon>
        <taxon>Pseudocohnilembidae</taxon>
        <taxon>Pseudocohnilembus</taxon>
    </lineage>
</organism>
<evidence type="ECO:0000313" key="1">
    <source>
        <dbReference type="EMBL" id="KRX08258.1"/>
    </source>
</evidence>
<dbReference type="InParanoid" id="A0A0V0R136"/>
<reference evidence="1 2" key="1">
    <citation type="journal article" date="2015" name="Sci. Rep.">
        <title>Genome of the facultative scuticociliatosis pathogen Pseudocohnilembus persalinus provides insight into its virulence through horizontal gene transfer.</title>
        <authorList>
            <person name="Xiong J."/>
            <person name="Wang G."/>
            <person name="Cheng J."/>
            <person name="Tian M."/>
            <person name="Pan X."/>
            <person name="Warren A."/>
            <person name="Jiang C."/>
            <person name="Yuan D."/>
            <person name="Miao W."/>
        </authorList>
    </citation>
    <scope>NUCLEOTIDE SEQUENCE [LARGE SCALE GENOMIC DNA]</scope>
    <source>
        <strain evidence="1">36N120E</strain>
    </source>
</reference>
<dbReference type="Proteomes" id="UP000054937">
    <property type="component" value="Unassembled WGS sequence"/>
</dbReference>
<comment type="caution">
    <text evidence="1">The sequence shown here is derived from an EMBL/GenBank/DDBJ whole genome shotgun (WGS) entry which is preliminary data.</text>
</comment>
<name>A0A0V0R136_PSEPJ</name>
<protein>
    <submittedName>
        <fullName evidence="1">Uncharacterized protein</fullName>
    </submittedName>
</protein>
<dbReference type="AlphaFoldDB" id="A0A0V0R136"/>